<evidence type="ECO:0000313" key="2">
    <source>
        <dbReference type="EMBL" id="MVN91688.1"/>
    </source>
</evidence>
<evidence type="ECO:0000313" key="3">
    <source>
        <dbReference type="Proteomes" id="UP000434850"/>
    </source>
</evidence>
<organism evidence="2 3">
    <name type="scientific">Mucilaginibacter aquatilis</name>
    <dbReference type="NCBI Taxonomy" id="1517760"/>
    <lineage>
        <taxon>Bacteria</taxon>
        <taxon>Pseudomonadati</taxon>
        <taxon>Bacteroidota</taxon>
        <taxon>Sphingobacteriia</taxon>
        <taxon>Sphingobacteriales</taxon>
        <taxon>Sphingobacteriaceae</taxon>
        <taxon>Mucilaginibacter</taxon>
    </lineage>
</organism>
<evidence type="ECO:0000256" key="1">
    <source>
        <dbReference type="SAM" id="SignalP"/>
    </source>
</evidence>
<feature type="signal peptide" evidence="1">
    <location>
        <begin position="1"/>
        <end position="19"/>
    </location>
</feature>
<protein>
    <recommendedName>
        <fullName evidence="4">DUF4468 domain-containing protein</fullName>
    </recommendedName>
</protein>
<comment type="caution">
    <text evidence="2">The sequence shown here is derived from an EMBL/GenBank/DDBJ whole genome shotgun (WGS) entry which is preliminary data.</text>
</comment>
<dbReference type="RefSeq" id="WP_157542017.1">
    <property type="nucleotide sequence ID" value="NZ_WQLA01000004.1"/>
</dbReference>
<name>A0A6I4ICX8_9SPHI</name>
<keyword evidence="3" id="KW-1185">Reference proteome</keyword>
<reference evidence="2 3" key="1">
    <citation type="submission" date="2019-12" db="EMBL/GenBank/DDBJ databases">
        <title>Mucilaginibacter sp. HME9299 genome sequencing and assembly.</title>
        <authorList>
            <person name="Kang H."/>
            <person name="Kim H."/>
            <person name="Joh K."/>
        </authorList>
    </citation>
    <scope>NUCLEOTIDE SEQUENCE [LARGE SCALE GENOMIC DNA]</scope>
    <source>
        <strain evidence="2 3">HME9299</strain>
    </source>
</reference>
<proteinExistence type="predicted"/>
<sequence>MRFIPGVLALMLYATCSFAQNAPPEYFETGIIKTKFGARVAYTSRKRALTLDVASSEVKATEHPYVILVGTQVLQFAFTPVINDTLSRTPDKQKELVLGYVQSEIDYAKKILKVDNLVSTTEWITLNNKPYLFWTYYLPEGDQSNVVKQTYLCTYSYGRVLSINSPLMKGADEAQSKGLLTQVGKTFMQYNNYIDLEKMYKAMR</sequence>
<dbReference type="OrthoDB" id="794712at2"/>
<evidence type="ECO:0008006" key="4">
    <source>
        <dbReference type="Google" id="ProtNLM"/>
    </source>
</evidence>
<feature type="chain" id="PRO_5026109349" description="DUF4468 domain-containing protein" evidence="1">
    <location>
        <begin position="20"/>
        <end position="204"/>
    </location>
</feature>
<keyword evidence="1" id="KW-0732">Signal</keyword>
<dbReference type="EMBL" id="WQLA01000004">
    <property type="protein sequence ID" value="MVN91688.1"/>
    <property type="molecule type" value="Genomic_DNA"/>
</dbReference>
<gene>
    <name evidence="2" type="ORF">GO816_11180</name>
</gene>
<dbReference type="Proteomes" id="UP000434850">
    <property type="component" value="Unassembled WGS sequence"/>
</dbReference>
<dbReference type="AlphaFoldDB" id="A0A6I4ICX8"/>
<accession>A0A6I4ICX8</accession>